<organism evidence="5 6">
    <name type="scientific">Racocetra fulgida</name>
    <dbReference type="NCBI Taxonomy" id="60492"/>
    <lineage>
        <taxon>Eukaryota</taxon>
        <taxon>Fungi</taxon>
        <taxon>Fungi incertae sedis</taxon>
        <taxon>Mucoromycota</taxon>
        <taxon>Glomeromycotina</taxon>
        <taxon>Glomeromycetes</taxon>
        <taxon>Diversisporales</taxon>
        <taxon>Gigasporaceae</taxon>
        <taxon>Racocetra</taxon>
    </lineage>
</organism>
<proteinExistence type="inferred from homology"/>
<dbReference type="InterPro" id="IPR023753">
    <property type="entry name" value="FAD/NAD-binding_dom"/>
</dbReference>
<dbReference type="AlphaFoldDB" id="A0A9N8VT63"/>
<dbReference type="EMBL" id="CAJVPZ010000307">
    <property type="protein sequence ID" value="CAG8460510.1"/>
    <property type="molecule type" value="Genomic_DNA"/>
</dbReference>
<evidence type="ECO:0000256" key="2">
    <source>
        <dbReference type="ARBA" id="ARBA00022630"/>
    </source>
</evidence>
<dbReference type="GO" id="GO:0097237">
    <property type="term" value="P:cellular response to toxic substance"/>
    <property type="evidence" value="ECO:0007669"/>
    <property type="project" value="UniProtKB-ARBA"/>
</dbReference>
<dbReference type="GO" id="GO:0016491">
    <property type="term" value="F:oxidoreductase activity"/>
    <property type="evidence" value="ECO:0007669"/>
    <property type="project" value="UniProtKB-KW"/>
</dbReference>
<keyword evidence="3" id="KW-0560">Oxidoreductase</keyword>
<feature type="domain" description="FAD/NAD(P)-binding" evidence="4">
    <location>
        <begin position="15"/>
        <end position="100"/>
    </location>
</feature>
<comment type="similarity">
    <text evidence="1">Belongs to the class-II pyridine nucleotide-disulfide oxidoreductase family.</text>
</comment>
<evidence type="ECO:0000313" key="6">
    <source>
        <dbReference type="Proteomes" id="UP000789396"/>
    </source>
</evidence>
<evidence type="ECO:0000313" key="5">
    <source>
        <dbReference type="EMBL" id="CAG8460510.1"/>
    </source>
</evidence>
<keyword evidence="6" id="KW-1185">Reference proteome</keyword>
<dbReference type="InterPro" id="IPR036188">
    <property type="entry name" value="FAD/NAD-bd_sf"/>
</dbReference>
<dbReference type="SUPFAM" id="SSF51905">
    <property type="entry name" value="FAD/NAD(P)-binding domain"/>
    <property type="match status" value="1"/>
</dbReference>
<dbReference type="PANTHER" id="PTHR48105">
    <property type="entry name" value="THIOREDOXIN REDUCTASE 1-RELATED-RELATED"/>
    <property type="match status" value="1"/>
</dbReference>
<keyword evidence="2" id="KW-0285">Flavoprotein</keyword>
<evidence type="ECO:0000256" key="1">
    <source>
        <dbReference type="ARBA" id="ARBA00009333"/>
    </source>
</evidence>
<dbReference type="Pfam" id="PF07992">
    <property type="entry name" value="Pyr_redox_2"/>
    <property type="match status" value="1"/>
</dbReference>
<dbReference type="PRINTS" id="PR00368">
    <property type="entry name" value="FADPNR"/>
</dbReference>
<sequence length="102" mass="11115">MVCNSVLTNTAGLRITSIYGSKFIVKTSKENSFAGCAIIIASGAVEKKLEIKDEKKFINLGFFVNQEVAVVGGGYSALEMALYISTVAKKVYLIHHYSEFQA</sequence>
<reference evidence="5" key="1">
    <citation type="submission" date="2021-06" db="EMBL/GenBank/DDBJ databases">
        <authorList>
            <person name="Kallberg Y."/>
            <person name="Tangrot J."/>
            <person name="Rosling A."/>
        </authorList>
    </citation>
    <scope>NUCLEOTIDE SEQUENCE</scope>
    <source>
        <strain evidence="5">IN212</strain>
    </source>
</reference>
<protein>
    <submittedName>
        <fullName evidence="5">18565_t:CDS:1</fullName>
    </submittedName>
</protein>
<name>A0A9N8VT63_9GLOM</name>
<comment type="caution">
    <text evidence="5">The sequence shown here is derived from an EMBL/GenBank/DDBJ whole genome shotgun (WGS) entry which is preliminary data.</text>
</comment>
<dbReference type="Proteomes" id="UP000789396">
    <property type="component" value="Unassembled WGS sequence"/>
</dbReference>
<dbReference type="InterPro" id="IPR050097">
    <property type="entry name" value="Ferredoxin-NADP_redctase_2"/>
</dbReference>
<gene>
    <name evidence="5" type="ORF">RFULGI_LOCUS662</name>
</gene>
<evidence type="ECO:0000256" key="3">
    <source>
        <dbReference type="ARBA" id="ARBA00023002"/>
    </source>
</evidence>
<dbReference type="Gene3D" id="3.50.50.60">
    <property type="entry name" value="FAD/NAD(P)-binding domain"/>
    <property type="match status" value="2"/>
</dbReference>
<accession>A0A9N8VT63</accession>
<dbReference type="OrthoDB" id="7777654at2759"/>
<evidence type="ECO:0000259" key="4">
    <source>
        <dbReference type="Pfam" id="PF07992"/>
    </source>
</evidence>